<reference evidence="11 12" key="1">
    <citation type="journal article" date="2020" name="Cell">
        <title>Large-Scale Comparative Analyses of Tick Genomes Elucidate Their Genetic Diversity and Vector Capacities.</title>
        <authorList>
            <consortium name="Tick Genome and Microbiome Consortium (TIGMIC)"/>
            <person name="Jia N."/>
            <person name="Wang J."/>
            <person name="Shi W."/>
            <person name="Du L."/>
            <person name="Sun Y."/>
            <person name="Zhan W."/>
            <person name="Jiang J.F."/>
            <person name="Wang Q."/>
            <person name="Zhang B."/>
            <person name="Ji P."/>
            <person name="Bell-Sakyi L."/>
            <person name="Cui X.M."/>
            <person name="Yuan T.T."/>
            <person name="Jiang B.G."/>
            <person name="Yang W.F."/>
            <person name="Lam T.T."/>
            <person name="Chang Q.C."/>
            <person name="Ding S.J."/>
            <person name="Wang X.J."/>
            <person name="Zhu J.G."/>
            <person name="Ruan X.D."/>
            <person name="Zhao L."/>
            <person name="Wei J.T."/>
            <person name="Ye R.Z."/>
            <person name="Que T.C."/>
            <person name="Du C.H."/>
            <person name="Zhou Y.H."/>
            <person name="Cheng J.X."/>
            <person name="Dai P.F."/>
            <person name="Guo W.B."/>
            <person name="Han X.H."/>
            <person name="Huang E.J."/>
            <person name="Li L.F."/>
            <person name="Wei W."/>
            <person name="Gao Y.C."/>
            <person name="Liu J.Z."/>
            <person name="Shao H.Z."/>
            <person name="Wang X."/>
            <person name="Wang C.C."/>
            <person name="Yang T.C."/>
            <person name="Huo Q.B."/>
            <person name="Li W."/>
            <person name="Chen H.Y."/>
            <person name="Chen S.E."/>
            <person name="Zhou L.G."/>
            <person name="Ni X.B."/>
            <person name="Tian J.H."/>
            <person name="Sheng Y."/>
            <person name="Liu T."/>
            <person name="Pan Y.S."/>
            <person name="Xia L.Y."/>
            <person name="Li J."/>
            <person name="Zhao F."/>
            <person name="Cao W.C."/>
        </authorList>
    </citation>
    <scope>NUCLEOTIDE SEQUENCE [LARGE SCALE GENOMIC DNA]</scope>
    <source>
        <strain evidence="11">HaeL-2018</strain>
    </source>
</reference>
<name>A0A9J6FPS0_HAELO</name>
<evidence type="ECO:0000256" key="7">
    <source>
        <dbReference type="ARBA" id="ARBA00023170"/>
    </source>
</evidence>
<dbReference type="SMART" id="SM00192">
    <property type="entry name" value="LDLa"/>
    <property type="match status" value="2"/>
</dbReference>
<evidence type="ECO:0000256" key="8">
    <source>
        <dbReference type="ARBA" id="ARBA00023180"/>
    </source>
</evidence>
<evidence type="ECO:0000256" key="10">
    <source>
        <dbReference type="SAM" id="Phobius"/>
    </source>
</evidence>
<evidence type="ECO:0000256" key="2">
    <source>
        <dbReference type="ARBA" id="ARBA00022692"/>
    </source>
</evidence>
<keyword evidence="3" id="KW-0677">Repeat</keyword>
<dbReference type="Proteomes" id="UP000821853">
    <property type="component" value="Chromosome 10"/>
</dbReference>
<comment type="caution">
    <text evidence="11">The sequence shown here is derived from an EMBL/GenBank/DDBJ whole genome shotgun (WGS) entry which is preliminary data.</text>
</comment>
<dbReference type="InterPro" id="IPR023415">
    <property type="entry name" value="LDLR_class-A_CS"/>
</dbReference>
<dbReference type="AlphaFoldDB" id="A0A9J6FPS0"/>
<dbReference type="InterPro" id="IPR036055">
    <property type="entry name" value="LDL_receptor-like_sf"/>
</dbReference>
<dbReference type="PRINTS" id="PR00261">
    <property type="entry name" value="LDLRECEPTOR"/>
</dbReference>
<gene>
    <name evidence="11" type="ORF">HPB48_008489</name>
</gene>
<organism evidence="11 12">
    <name type="scientific">Haemaphysalis longicornis</name>
    <name type="common">Bush tick</name>
    <dbReference type="NCBI Taxonomy" id="44386"/>
    <lineage>
        <taxon>Eukaryota</taxon>
        <taxon>Metazoa</taxon>
        <taxon>Ecdysozoa</taxon>
        <taxon>Arthropoda</taxon>
        <taxon>Chelicerata</taxon>
        <taxon>Arachnida</taxon>
        <taxon>Acari</taxon>
        <taxon>Parasitiformes</taxon>
        <taxon>Ixodida</taxon>
        <taxon>Ixodoidea</taxon>
        <taxon>Ixodidae</taxon>
        <taxon>Haemaphysalinae</taxon>
        <taxon>Haemaphysalis</taxon>
    </lineage>
</organism>
<dbReference type="PROSITE" id="PS50068">
    <property type="entry name" value="LDLRA_2"/>
    <property type="match status" value="2"/>
</dbReference>
<evidence type="ECO:0000256" key="4">
    <source>
        <dbReference type="ARBA" id="ARBA00022989"/>
    </source>
</evidence>
<evidence type="ECO:0008006" key="13">
    <source>
        <dbReference type="Google" id="ProtNLM"/>
    </source>
</evidence>
<dbReference type="Gene3D" id="4.10.400.10">
    <property type="entry name" value="Low-density Lipoprotein Receptor"/>
    <property type="match status" value="2"/>
</dbReference>
<evidence type="ECO:0000313" key="11">
    <source>
        <dbReference type="EMBL" id="KAH9364273.1"/>
    </source>
</evidence>
<dbReference type="GO" id="GO:0005886">
    <property type="term" value="C:plasma membrane"/>
    <property type="evidence" value="ECO:0007669"/>
    <property type="project" value="TreeGrafter"/>
</dbReference>
<dbReference type="EMBL" id="JABSTR010000002">
    <property type="protein sequence ID" value="KAH9364273.1"/>
    <property type="molecule type" value="Genomic_DNA"/>
</dbReference>
<keyword evidence="6" id="KW-1015">Disulfide bond</keyword>
<evidence type="ECO:0000256" key="1">
    <source>
        <dbReference type="ARBA" id="ARBA00004167"/>
    </source>
</evidence>
<proteinExistence type="predicted"/>
<keyword evidence="4 10" id="KW-1133">Transmembrane helix</keyword>
<dbReference type="OrthoDB" id="6498718at2759"/>
<evidence type="ECO:0000256" key="3">
    <source>
        <dbReference type="ARBA" id="ARBA00022737"/>
    </source>
</evidence>
<feature type="transmembrane region" description="Helical" evidence="10">
    <location>
        <begin position="12"/>
        <end position="33"/>
    </location>
</feature>
<keyword evidence="5 10" id="KW-0472">Membrane</keyword>
<protein>
    <recommendedName>
        <fullName evidence="13">Low-density lipoprotein receptor</fullName>
    </recommendedName>
</protein>
<comment type="caution">
    <text evidence="9">Lacks conserved residue(s) required for the propagation of feature annotation.</text>
</comment>
<evidence type="ECO:0000256" key="5">
    <source>
        <dbReference type="ARBA" id="ARBA00023136"/>
    </source>
</evidence>
<dbReference type="GO" id="GO:0005041">
    <property type="term" value="F:low-density lipoprotein particle receptor activity"/>
    <property type="evidence" value="ECO:0007669"/>
    <property type="project" value="TreeGrafter"/>
</dbReference>
<dbReference type="PANTHER" id="PTHR22722:SF5">
    <property type="entry name" value="LOW-DENSITY LIPOPROTEIN RECEPTOR-RELATED PROTEIN 1B"/>
    <property type="match status" value="1"/>
</dbReference>
<evidence type="ECO:0000313" key="12">
    <source>
        <dbReference type="Proteomes" id="UP000821853"/>
    </source>
</evidence>
<dbReference type="InterPro" id="IPR002172">
    <property type="entry name" value="LDrepeatLR_classA_rpt"/>
</dbReference>
<comment type="subcellular location">
    <subcellularLocation>
        <location evidence="1">Membrane</location>
        <topology evidence="1">Single-pass membrane protein</topology>
    </subcellularLocation>
</comment>
<dbReference type="InterPro" id="IPR051221">
    <property type="entry name" value="LDLR-related"/>
</dbReference>
<dbReference type="GO" id="GO:0043235">
    <property type="term" value="C:receptor complex"/>
    <property type="evidence" value="ECO:0007669"/>
    <property type="project" value="TreeGrafter"/>
</dbReference>
<dbReference type="SUPFAM" id="SSF57424">
    <property type="entry name" value="LDL receptor-like module"/>
    <property type="match status" value="2"/>
</dbReference>
<sequence length="197" mass="21292">MTNLPTTSGFIWLSATAMFFAAIIATADSYVVFRTVSGRHSCSEKEFACATTNECIPRGWQCNGDRDCADASDEDPITCFNETMNCPPDEFVCQLHNGEIKCAPMSWQCDGKKDCRDGLTNAVVATVTARELTSLATVVSVYNGTGFATTTSTAKMLLTKVSSCVRTYHPNAVQTCMSARLLGVTKCVCPELCDAME</sequence>
<keyword evidence="7" id="KW-0675">Receptor</keyword>
<evidence type="ECO:0000256" key="6">
    <source>
        <dbReference type="ARBA" id="ARBA00023157"/>
    </source>
</evidence>
<keyword evidence="12" id="KW-1185">Reference proteome</keyword>
<dbReference type="CDD" id="cd00112">
    <property type="entry name" value="LDLa"/>
    <property type="match status" value="2"/>
</dbReference>
<keyword evidence="2 10" id="KW-0812">Transmembrane</keyword>
<keyword evidence="8" id="KW-0325">Glycoprotein</keyword>
<accession>A0A9J6FPS0</accession>
<dbReference type="PROSITE" id="PS01209">
    <property type="entry name" value="LDLRA_1"/>
    <property type="match status" value="1"/>
</dbReference>
<dbReference type="Pfam" id="PF00057">
    <property type="entry name" value="Ldl_recept_a"/>
    <property type="match status" value="2"/>
</dbReference>
<dbReference type="VEuPathDB" id="VectorBase:HLOH_051215"/>
<evidence type="ECO:0000256" key="9">
    <source>
        <dbReference type="PROSITE-ProRule" id="PRU00124"/>
    </source>
</evidence>
<dbReference type="PANTHER" id="PTHR22722">
    <property type="entry name" value="LOW-DENSITY LIPOPROTEIN RECEPTOR-RELATED PROTEIN 2-RELATED"/>
    <property type="match status" value="1"/>
</dbReference>